<reference evidence="15" key="1">
    <citation type="journal article" date="2013" name="Genome Biol.">
        <title>Draft genome of the mountain pine beetle, Dendroctonus ponderosae Hopkins, a major forest pest.</title>
        <authorList>
            <person name="Keeling C.I."/>
            <person name="Yuen M.M."/>
            <person name="Liao N.Y."/>
            <person name="Docking T.R."/>
            <person name="Chan S.K."/>
            <person name="Taylor G.A."/>
            <person name="Palmquist D.L."/>
            <person name="Jackman S.D."/>
            <person name="Nguyen A."/>
            <person name="Li M."/>
            <person name="Henderson H."/>
            <person name="Janes J.K."/>
            <person name="Zhao Y."/>
            <person name="Pandoh P."/>
            <person name="Moore R."/>
            <person name="Sperling F.A."/>
            <person name="Huber D.P."/>
            <person name="Birol I."/>
            <person name="Jones S.J."/>
            <person name="Bohlmann J."/>
        </authorList>
    </citation>
    <scope>NUCLEOTIDE SEQUENCE</scope>
</reference>
<dbReference type="RefSeq" id="XP_019765935.1">
    <property type="nucleotide sequence ID" value="XM_019910376.2"/>
</dbReference>
<evidence type="ECO:0000256" key="6">
    <source>
        <dbReference type="ARBA" id="ARBA00022843"/>
    </source>
</evidence>
<dbReference type="Gene3D" id="2.60.200.20">
    <property type="match status" value="1"/>
</dbReference>
<feature type="compositionally biased region" description="Basic residues" evidence="12">
    <location>
        <begin position="84"/>
        <end position="97"/>
    </location>
</feature>
<evidence type="ECO:0000256" key="2">
    <source>
        <dbReference type="ARBA" id="ARBA00022499"/>
    </source>
</evidence>
<evidence type="ECO:0000256" key="8">
    <source>
        <dbReference type="ARBA" id="ARBA00023158"/>
    </source>
</evidence>
<dbReference type="PANTHER" id="PTHR23308">
    <property type="entry name" value="NUCLEAR INHIBITOR OF PROTEIN PHOSPHATASE-1"/>
    <property type="match status" value="1"/>
</dbReference>
<accession>A0AAR5PY57</accession>
<evidence type="ECO:0000313" key="14">
    <source>
        <dbReference type="EnsemblMetazoa" id="XP_019765935.1"/>
    </source>
</evidence>
<dbReference type="GO" id="GO:0005681">
    <property type="term" value="C:spliceosomal complex"/>
    <property type="evidence" value="ECO:0007669"/>
    <property type="project" value="UniProtKB-KW"/>
</dbReference>
<keyword evidence="15" id="KW-1185">Reference proteome</keyword>
<organism evidence="14 15">
    <name type="scientific">Dendroctonus ponderosae</name>
    <name type="common">Mountain pine beetle</name>
    <dbReference type="NCBI Taxonomy" id="77166"/>
    <lineage>
        <taxon>Eukaryota</taxon>
        <taxon>Metazoa</taxon>
        <taxon>Ecdysozoa</taxon>
        <taxon>Arthropoda</taxon>
        <taxon>Hexapoda</taxon>
        <taxon>Insecta</taxon>
        <taxon>Pterygota</taxon>
        <taxon>Neoptera</taxon>
        <taxon>Endopterygota</taxon>
        <taxon>Coleoptera</taxon>
        <taxon>Polyphaga</taxon>
        <taxon>Cucujiformia</taxon>
        <taxon>Curculionidae</taxon>
        <taxon>Scolytinae</taxon>
        <taxon>Dendroctonus</taxon>
    </lineage>
</organism>
<sequence length="304" mass="35029">MGSRKRSRRDRSSSSSSASSASSKRSPKRGRSSDSARHRKDSPAERSASRYRRGSPRRDTGRHSRGSGNNYRQRNSGNESRGFGRGRGRGNRRRSRSRSFDHANARWGKEDNQPKEKRKDMENKAKPDFGLSGKLTEETNTYKGVVIKYSEPPEARKPRRRWRLYPFKGEKALQTLYIHRESAYLIGRDRKVVDLAVDHPSCSKQHAALQYRLVPFTRENGSAGKRVRPYLIDLESANGTFINNNKIEPKKYVELLERDVIKFGFSSREYVLLHENSKDEAMDDDVKPEDEQVKEEPILKAEKD</sequence>
<dbReference type="GO" id="GO:0006397">
    <property type="term" value="P:mRNA processing"/>
    <property type="evidence" value="ECO:0007669"/>
    <property type="project" value="UniProtKB-KW"/>
</dbReference>
<keyword evidence="8" id="KW-0943">RNA-mediated gene silencing</keyword>
<evidence type="ECO:0000259" key="13">
    <source>
        <dbReference type="PROSITE" id="PS50006"/>
    </source>
</evidence>
<dbReference type="InterPro" id="IPR050923">
    <property type="entry name" value="Cell_Proc_Reg/RNA_Proc"/>
</dbReference>
<keyword evidence="4" id="KW-0507">mRNA processing</keyword>
<dbReference type="GO" id="GO:0031047">
    <property type="term" value="P:regulatory ncRNA-mediated gene silencing"/>
    <property type="evidence" value="ECO:0007669"/>
    <property type="project" value="UniProtKB-KW"/>
</dbReference>
<evidence type="ECO:0000256" key="11">
    <source>
        <dbReference type="ARBA" id="ARBA00055964"/>
    </source>
</evidence>
<dbReference type="Pfam" id="PF00498">
    <property type="entry name" value="FHA"/>
    <property type="match status" value="1"/>
</dbReference>
<evidence type="ECO:0000256" key="4">
    <source>
        <dbReference type="ARBA" id="ARBA00022664"/>
    </source>
</evidence>
<feature type="compositionally biased region" description="Basic and acidic residues" evidence="12">
    <location>
        <begin position="98"/>
        <end position="127"/>
    </location>
</feature>
<reference evidence="14" key="2">
    <citation type="submission" date="2024-08" db="UniProtKB">
        <authorList>
            <consortium name="EnsemblMetazoa"/>
        </authorList>
    </citation>
    <scope>IDENTIFICATION</scope>
</reference>
<name>A0AAR5PY57_DENPD</name>
<evidence type="ECO:0000256" key="10">
    <source>
        <dbReference type="ARBA" id="ARBA00023242"/>
    </source>
</evidence>
<dbReference type="Proteomes" id="UP000019118">
    <property type="component" value="Unassembled WGS sequence"/>
</dbReference>
<feature type="region of interest" description="Disordered" evidence="12">
    <location>
        <begin position="276"/>
        <end position="304"/>
    </location>
</feature>
<keyword evidence="9" id="KW-0508">mRNA splicing</keyword>
<comment type="subcellular location">
    <subcellularLocation>
        <location evidence="1">Nucleus</location>
    </subcellularLocation>
</comment>
<evidence type="ECO:0000256" key="12">
    <source>
        <dbReference type="SAM" id="MobiDB-lite"/>
    </source>
</evidence>
<proteinExistence type="predicted"/>
<feature type="domain" description="FHA" evidence="13">
    <location>
        <begin position="184"/>
        <end position="247"/>
    </location>
</feature>
<dbReference type="CDD" id="cd22718">
    <property type="entry name" value="FHA_SNIP1"/>
    <property type="match status" value="1"/>
</dbReference>
<evidence type="ECO:0000313" key="15">
    <source>
        <dbReference type="Proteomes" id="UP000019118"/>
    </source>
</evidence>
<feature type="compositionally biased region" description="Basic and acidic residues" evidence="12">
    <location>
        <begin position="289"/>
        <end position="304"/>
    </location>
</feature>
<keyword evidence="5" id="KW-0747">Spliceosome</keyword>
<dbReference type="InterPro" id="IPR000253">
    <property type="entry name" value="FHA_dom"/>
</dbReference>
<keyword evidence="10" id="KW-0539">Nucleus</keyword>
<evidence type="ECO:0000256" key="9">
    <source>
        <dbReference type="ARBA" id="ARBA00023187"/>
    </source>
</evidence>
<dbReference type="GeneID" id="109541506"/>
<evidence type="ECO:0000256" key="1">
    <source>
        <dbReference type="ARBA" id="ARBA00004123"/>
    </source>
</evidence>
<evidence type="ECO:0000256" key="3">
    <source>
        <dbReference type="ARBA" id="ARBA00022553"/>
    </source>
</evidence>
<dbReference type="EnsemblMetazoa" id="XM_019910376.1">
    <property type="protein sequence ID" value="XP_019765935.1"/>
    <property type="gene ID" value="LOC109541506"/>
</dbReference>
<feature type="compositionally biased region" description="Basic and acidic residues" evidence="12">
    <location>
        <begin position="31"/>
        <end position="48"/>
    </location>
</feature>
<comment type="function">
    <text evidence="11">Required for pre-mRNA splicing as component of the spliceosome. As a component of the minor spliceosome, involved in the splicing of U12-type introns in pre-mRNAs. Down-regulates NF-kappa-B signaling by competing with RELA for CREBBP/EP300 binding. Involved in the microRNA (miRNA) biogenesis. May be involved in cyclin-D1/CCND1 mRNA stability through the SNARP complex which associates with both the 3'end of the CCND1 gene and its mRNA.</text>
</comment>
<protein>
    <recommendedName>
        <fullName evidence="13">FHA domain-containing protein</fullName>
    </recommendedName>
</protein>
<dbReference type="AlphaFoldDB" id="A0AAR5PY57"/>
<evidence type="ECO:0000256" key="7">
    <source>
        <dbReference type="ARBA" id="ARBA00023054"/>
    </source>
</evidence>
<keyword evidence="6" id="KW-0832">Ubl conjugation</keyword>
<dbReference type="GO" id="GO:0008380">
    <property type="term" value="P:RNA splicing"/>
    <property type="evidence" value="ECO:0007669"/>
    <property type="project" value="UniProtKB-KW"/>
</dbReference>
<dbReference type="SUPFAM" id="SSF49879">
    <property type="entry name" value="SMAD/FHA domain"/>
    <property type="match status" value="1"/>
</dbReference>
<dbReference type="InterPro" id="IPR008984">
    <property type="entry name" value="SMAD_FHA_dom_sf"/>
</dbReference>
<keyword evidence="2" id="KW-1017">Isopeptide bond</keyword>
<feature type="compositionally biased region" description="Low complexity" evidence="12">
    <location>
        <begin position="13"/>
        <end position="24"/>
    </location>
</feature>
<keyword evidence="7" id="KW-0175">Coiled coil</keyword>
<keyword evidence="3" id="KW-0597">Phosphoprotein</keyword>
<dbReference type="FunFam" id="2.60.200.20:FF:000008">
    <property type="entry name" value="smad nuclear-interacting protein 1"/>
    <property type="match status" value="1"/>
</dbReference>
<feature type="region of interest" description="Disordered" evidence="12">
    <location>
        <begin position="1"/>
        <end position="135"/>
    </location>
</feature>
<dbReference type="KEGG" id="dpa:109541506"/>
<dbReference type="SMART" id="SM00240">
    <property type="entry name" value="FHA"/>
    <property type="match status" value="1"/>
</dbReference>
<dbReference type="PROSITE" id="PS50006">
    <property type="entry name" value="FHA_DOMAIN"/>
    <property type="match status" value="1"/>
</dbReference>
<evidence type="ECO:0000256" key="5">
    <source>
        <dbReference type="ARBA" id="ARBA00022728"/>
    </source>
</evidence>